<gene>
    <name evidence="1" type="ORF">AZE42_06937</name>
</gene>
<keyword evidence="2" id="KW-1185">Reference proteome</keyword>
<sequence>MSAKWQGDIPALSAPSQPRSTYIYLRKRPASSLATSRVSRSPRIGLDLSYLETKGTATHPRVVFVGKLYLHFTHPELLVANGRTQTFKHDPQSLKFRHEMGKLTGVKGTTTLAKYLSYHQLGFENGKLVNFVGASGKGVSTLASAYLGAMGEV</sequence>
<dbReference type="AlphaFoldDB" id="A0A1J8QNE4"/>
<evidence type="ECO:0000313" key="1">
    <source>
        <dbReference type="EMBL" id="OJA15081.1"/>
    </source>
</evidence>
<organism evidence="1 2">
    <name type="scientific">Rhizopogon vesiculosus</name>
    <dbReference type="NCBI Taxonomy" id="180088"/>
    <lineage>
        <taxon>Eukaryota</taxon>
        <taxon>Fungi</taxon>
        <taxon>Dikarya</taxon>
        <taxon>Basidiomycota</taxon>
        <taxon>Agaricomycotina</taxon>
        <taxon>Agaricomycetes</taxon>
        <taxon>Agaricomycetidae</taxon>
        <taxon>Boletales</taxon>
        <taxon>Suillineae</taxon>
        <taxon>Rhizopogonaceae</taxon>
        <taxon>Rhizopogon</taxon>
    </lineage>
</organism>
<accession>A0A1J8QNE4</accession>
<dbReference type="EMBL" id="LVVM01003353">
    <property type="protein sequence ID" value="OJA15081.1"/>
    <property type="molecule type" value="Genomic_DNA"/>
</dbReference>
<proteinExistence type="predicted"/>
<name>A0A1J8QNE4_9AGAM</name>
<comment type="caution">
    <text evidence="1">The sequence shown here is derived from an EMBL/GenBank/DDBJ whole genome shotgun (WGS) entry which is preliminary data.</text>
</comment>
<protein>
    <submittedName>
        <fullName evidence="1">Uncharacterized protein</fullName>
    </submittedName>
</protein>
<dbReference type="STRING" id="180088.A0A1J8QNE4"/>
<dbReference type="OrthoDB" id="16851at2759"/>
<dbReference type="Proteomes" id="UP000183567">
    <property type="component" value="Unassembled WGS sequence"/>
</dbReference>
<evidence type="ECO:0000313" key="2">
    <source>
        <dbReference type="Proteomes" id="UP000183567"/>
    </source>
</evidence>
<reference evidence="1 2" key="1">
    <citation type="submission" date="2016-03" db="EMBL/GenBank/DDBJ databases">
        <title>Comparative genomics of the ectomycorrhizal sister species Rhizopogon vinicolor and Rhizopogon vesiculosus (Basidiomycota: Boletales) reveals a divergence of the mating type B locus.</title>
        <authorList>
            <person name="Mujic A.B."/>
            <person name="Kuo A."/>
            <person name="Tritt A."/>
            <person name="Lipzen A."/>
            <person name="Chen C."/>
            <person name="Johnson J."/>
            <person name="Sharma A."/>
            <person name="Barry K."/>
            <person name="Grigoriev I.V."/>
            <person name="Spatafora J.W."/>
        </authorList>
    </citation>
    <scope>NUCLEOTIDE SEQUENCE [LARGE SCALE GENOMIC DNA]</scope>
    <source>
        <strain evidence="1 2">AM-OR11-056</strain>
    </source>
</reference>